<dbReference type="GO" id="GO:0008137">
    <property type="term" value="F:NADH dehydrogenase (ubiquinone) activity"/>
    <property type="evidence" value="ECO:0007669"/>
    <property type="project" value="UniProtKB-UniRule"/>
</dbReference>
<evidence type="ECO:0000256" key="9">
    <source>
        <dbReference type="ARBA" id="ARBA00022982"/>
    </source>
</evidence>
<keyword evidence="11 16" id="KW-0520">NAD</keyword>
<evidence type="ECO:0000256" key="4">
    <source>
        <dbReference type="ARBA" id="ARBA00021006"/>
    </source>
</evidence>
<feature type="domain" description="NADH:quinone oxidoreductase/Mrp antiporter transmembrane" evidence="17">
    <location>
        <begin position="106"/>
        <end position="395"/>
    </location>
</feature>
<evidence type="ECO:0000256" key="6">
    <source>
        <dbReference type="ARBA" id="ARBA00022660"/>
    </source>
</evidence>
<feature type="transmembrane region" description="Helical" evidence="16">
    <location>
        <begin position="144"/>
        <end position="167"/>
    </location>
</feature>
<evidence type="ECO:0000256" key="12">
    <source>
        <dbReference type="ARBA" id="ARBA00023075"/>
    </source>
</evidence>
<keyword evidence="12 16" id="KW-0830">Ubiquinone</keyword>
<keyword evidence="5 16" id="KW-0813">Transport</keyword>
<feature type="transmembrane region" description="Helical" evidence="16">
    <location>
        <begin position="382"/>
        <end position="402"/>
    </location>
</feature>
<evidence type="ECO:0000256" key="13">
    <source>
        <dbReference type="ARBA" id="ARBA00023128"/>
    </source>
</evidence>
<dbReference type="GO" id="GO:0048039">
    <property type="term" value="F:ubiquinone binding"/>
    <property type="evidence" value="ECO:0007669"/>
    <property type="project" value="TreeGrafter"/>
</dbReference>
<dbReference type="InterPro" id="IPR001750">
    <property type="entry name" value="ND/Mrp_TM"/>
</dbReference>
<comment type="catalytic activity">
    <reaction evidence="15 16">
        <text>a ubiquinone + NADH + 5 H(+)(in) = a ubiquinol + NAD(+) + 4 H(+)(out)</text>
        <dbReference type="Rhea" id="RHEA:29091"/>
        <dbReference type="Rhea" id="RHEA-COMP:9565"/>
        <dbReference type="Rhea" id="RHEA-COMP:9566"/>
        <dbReference type="ChEBI" id="CHEBI:15378"/>
        <dbReference type="ChEBI" id="CHEBI:16389"/>
        <dbReference type="ChEBI" id="CHEBI:17976"/>
        <dbReference type="ChEBI" id="CHEBI:57540"/>
        <dbReference type="ChEBI" id="CHEBI:57945"/>
        <dbReference type="EC" id="7.1.1.2"/>
    </reaction>
</comment>
<comment type="subcellular location">
    <subcellularLocation>
        <location evidence="1 16">Mitochondrion membrane</location>
        <topology evidence="1 16">Multi-pass membrane protein</topology>
    </subcellularLocation>
</comment>
<evidence type="ECO:0000256" key="3">
    <source>
        <dbReference type="ARBA" id="ARBA00012944"/>
    </source>
</evidence>
<dbReference type="InterPro" id="IPR003918">
    <property type="entry name" value="NADH_UbQ_OxRdtase"/>
</dbReference>
<sequence length="465" mass="52389">MLFMNMLAILPSSSKLNFWYLRLWFLSMGCFFSIFMLYSPMLSHTQISQNMWIDGLSMPLITLTWWISILMLIASQTSVLTSNNKVNYFSFLISLLNLILLIVFMSSSLIWFYFSFEASLIPTLILILGWGYQPERLQAGIYMMLYTVTASLPLLILILFWSSSWGSSSLILMTNTSFSYAPWLKEILIVVTLAAFLVKLPMFTVHLWLPKAHVEAPVAGSMILAGILLKLGGYGLLRMFQLVQINTSFVNSFLFSLGLWGGVITSFICFRQTDLKSLIAYSSVGHMSIMLAGVFSASSFGFQAGLSMMVAHGLCSSALFSLANYSYEKVHSRSLYICKGMLMIIPSISMWWFIFCVINMAAPPSINLLSEILLFPVVFFKSPWVLTTMMIMTFLGAVYNLFLYTSTQHGGSPSFLYSYSSIKPSQNLLLIAHAIPVNILILKPELVCNWLICLVSLKQNISVWI</sequence>
<feature type="transmembrane region" description="Helical" evidence="16">
    <location>
        <begin position="216"/>
        <end position="237"/>
    </location>
</feature>
<keyword evidence="6 16" id="KW-0679">Respiratory chain</keyword>
<feature type="transmembrane region" description="Helical" evidence="16">
    <location>
        <begin position="187"/>
        <end position="209"/>
    </location>
</feature>
<reference evidence="19" key="2">
    <citation type="journal article" date="2014" name="Mar. Genomics">
        <title>Sequence and comparison of mitochondrial genomes in the genus Nerita (Gastropoda: Neritimorpha: Neritidae) and phylogenetic considerations among gastropods.</title>
        <authorList>
            <person name="Arquez M."/>
            <person name="Colgan D."/>
            <person name="Castro L.R."/>
        </authorList>
    </citation>
    <scope>NUCLEOTIDE SEQUENCE</scope>
</reference>
<evidence type="ECO:0000256" key="8">
    <source>
        <dbReference type="ARBA" id="ARBA00022967"/>
    </source>
</evidence>
<feature type="transmembrane region" description="Helical" evidence="16">
    <location>
        <begin position="21"/>
        <end position="39"/>
    </location>
</feature>
<keyword evidence="9 16" id="KW-0249">Electron transport</keyword>
<feature type="transmembrane region" description="Helical" evidence="16">
    <location>
        <begin position="249"/>
        <end position="271"/>
    </location>
</feature>
<evidence type="ECO:0000259" key="18">
    <source>
        <dbReference type="Pfam" id="PF01059"/>
    </source>
</evidence>
<dbReference type="GO" id="GO:0015990">
    <property type="term" value="P:electron transport coupled proton transport"/>
    <property type="evidence" value="ECO:0007669"/>
    <property type="project" value="TreeGrafter"/>
</dbReference>
<feature type="transmembrane region" description="Helical" evidence="16">
    <location>
        <begin position="51"/>
        <end position="74"/>
    </location>
</feature>
<dbReference type="PANTHER" id="PTHR43507:SF20">
    <property type="entry name" value="NADH-UBIQUINONE OXIDOREDUCTASE CHAIN 4"/>
    <property type="match status" value="1"/>
</dbReference>
<gene>
    <name evidence="19" type="primary">nad4</name>
</gene>
<dbReference type="GO" id="GO:0042773">
    <property type="term" value="P:ATP synthesis coupled electron transport"/>
    <property type="evidence" value="ECO:0007669"/>
    <property type="project" value="InterPro"/>
</dbReference>
<keyword evidence="8" id="KW-1278">Translocase</keyword>
<dbReference type="PRINTS" id="PR01437">
    <property type="entry name" value="NUOXDRDTASE4"/>
</dbReference>
<feature type="transmembrane region" description="Helical" evidence="16">
    <location>
        <begin position="110"/>
        <end position="132"/>
    </location>
</feature>
<dbReference type="AlphaFoldDB" id="A0A075D0I4"/>
<geneLocation type="mitochondrion" evidence="19"/>
<dbReference type="Pfam" id="PF01059">
    <property type="entry name" value="Oxidored_q5_N"/>
    <property type="match status" value="1"/>
</dbReference>
<dbReference type="GO" id="GO:0003954">
    <property type="term" value="F:NADH dehydrogenase activity"/>
    <property type="evidence" value="ECO:0007669"/>
    <property type="project" value="TreeGrafter"/>
</dbReference>
<comment type="similarity">
    <text evidence="2 16">Belongs to the complex I subunit 4 family.</text>
</comment>
<evidence type="ECO:0000256" key="1">
    <source>
        <dbReference type="ARBA" id="ARBA00004225"/>
    </source>
</evidence>
<evidence type="ECO:0000313" key="19">
    <source>
        <dbReference type="EMBL" id="AHC94354.1"/>
    </source>
</evidence>
<keyword evidence="10 16" id="KW-1133">Transmembrane helix</keyword>
<reference evidence="19" key="1">
    <citation type="submission" date="2013-10" db="EMBL/GenBank/DDBJ databases">
        <authorList>
            <person name="Arquez Mendoza M.A."/>
            <person name="Castro Garcia L.R."/>
        </authorList>
    </citation>
    <scope>NUCLEOTIDE SEQUENCE</scope>
</reference>
<evidence type="ECO:0000256" key="7">
    <source>
        <dbReference type="ARBA" id="ARBA00022692"/>
    </source>
</evidence>
<dbReference type="EC" id="7.1.1.2" evidence="3 16"/>
<dbReference type="GO" id="GO:0031966">
    <property type="term" value="C:mitochondrial membrane"/>
    <property type="evidence" value="ECO:0007669"/>
    <property type="project" value="UniProtKB-SubCell"/>
</dbReference>
<feature type="transmembrane region" description="Helical" evidence="16">
    <location>
        <begin position="337"/>
        <end position="362"/>
    </location>
</feature>
<evidence type="ECO:0000256" key="14">
    <source>
        <dbReference type="ARBA" id="ARBA00023136"/>
    </source>
</evidence>
<feature type="domain" description="NADH:ubiquinone oxidoreductase chain 4 N-terminal" evidence="18">
    <location>
        <begin position="2"/>
        <end position="102"/>
    </location>
</feature>
<evidence type="ECO:0000256" key="10">
    <source>
        <dbReference type="ARBA" id="ARBA00022989"/>
    </source>
</evidence>
<feature type="transmembrane region" description="Helical" evidence="16">
    <location>
        <begin position="304"/>
        <end position="325"/>
    </location>
</feature>
<proteinExistence type="inferred from homology"/>
<feature type="transmembrane region" description="Helical" evidence="16">
    <location>
        <begin position="278"/>
        <end position="298"/>
    </location>
</feature>
<evidence type="ECO:0000256" key="15">
    <source>
        <dbReference type="ARBA" id="ARBA00049551"/>
    </source>
</evidence>
<name>A0A075D0I4_NERVS</name>
<dbReference type="Pfam" id="PF00361">
    <property type="entry name" value="Proton_antipo_M"/>
    <property type="match status" value="1"/>
</dbReference>
<evidence type="ECO:0000256" key="5">
    <source>
        <dbReference type="ARBA" id="ARBA00022448"/>
    </source>
</evidence>
<evidence type="ECO:0000256" key="2">
    <source>
        <dbReference type="ARBA" id="ARBA00009025"/>
    </source>
</evidence>
<organism evidence="19">
    <name type="scientific">Nerita versicolor</name>
    <name type="common">Four-tooth nerite</name>
    <name type="synonym">Sea snail</name>
    <dbReference type="NCBI Taxonomy" id="159942"/>
    <lineage>
        <taxon>Eukaryota</taxon>
        <taxon>Metazoa</taxon>
        <taxon>Spiralia</taxon>
        <taxon>Lophotrochozoa</taxon>
        <taxon>Mollusca</taxon>
        <taxon>Gastropoda</taxon>
        <taxon>Neritimorpha</taxon>
        <taxon>Cycloneritida</taxon>
        <taxon>Neritoidea</taxon>
        <taxon>Neritidae</taxon>
        <taxon>Nerita</taxon>
    </lineage>
</organism>
<evidence type="ECO:0000256" key="11">
    <source>
        <dbReference type="ARBA" id="ARBA00023027"/>
    </source>
</evidence>
<protein>
    <recommendedName>
        <fullName evidence="4 16">NADH-ubiquinone oxidoreductase chain 4</fullName>
        <ecNumber evidence="3 16">7.1.1.2</ecNumber>
    </recommendedName>
</protein>
<comment type="function">
    <text evidence="16">Core subunit of the mitochondrial membrane respiratory chain NADH dehydrogenase (Complex I) which catalyzes electron transfer from NADH through the respiratory chain, using ubiquinone as an electron acceptor. Essential for the catalytic activity and assembly of complex I.</text>
</comment>
<dbReference type="PANTHER" id="PTHR43507">
    <property type="entry name" value="NADH-UBIQUINONE OXIDOREDUCTASE CHAIN 4"/>
    <property type="match status" value="1"/>
</dbReference>
<dbReference type="InterPro" id="IPR000260">
    <property type="entry name" value="NADH4_N"/>
</dbReference>
<evidence type="ECO:0000256" key="16">
    <source>
        <dbReference type="RuleBase" id="RU003297"/>
    </source>
</evidence>
<keyword evidence="13 16" id="KW-0496">Mitochondrion</keyword>
<accession>A0A075D0I4</accession>
<evidence type="ECO:0000259" key="17">
    <source>
        <dbReference type="Pfam" id="PF00361"/>
    </source>
</evidence>
<keyword evidence="14 16" id="KW-0472">Membrane</keyword>
<keyword evidence="7 16" id="KW-0812">Transmembrane</keyword>
<feature type="transmembrane region" description="Helical" evidence="16">
    <location>
        <begin position="86"/>
        <end position="104"/>
    </location>
</feature>
<dbReference type="EMBL" id="KF728890">
    <property type="protein sequence ID" value="AHC94354.1"/>
    <property type="molecule type" value="Genomic_DNA"/>
</dbReference>